<feature type="transmembrane region" description="Helical" evidence="10">
    <location>
        <begin position="240"/>
        <end position="259"/>
    </location>
</feature>
<organism evidence="11 12">
    <name type="scientific">Vibrio rumoiensis 1S-45</name>
    <dbReference type="NCBI Taxonomy" id="1188252"/>
    <lineage>
        <taxon>Bacteria</taxon>
        <taxon>Pseudomonadati</taxon>
        <taxon>Pseudomonadota</taxon>
        <taxon>Gammaproteobacteria</taxon>
        <taxon>Vibrionales</taxon>
        <taxon>Vibrionaceae</taxon>
        <taxon>Vibrio</taxon>
    </lineage>
</organism>
<dbReference type="EMBL" id="AJYK02000090">
    <property type="protein sequence ID" value="OEF23489.1"/>
    <property type="molecule type" value="Genomic_DNA"/>
</dbReference>
<evidence type="ECO:0000256" key="8">
    <source>
        <dbReference type="ARBA" id="ARBA00023065"/>
    </source>
</evidence>
<feature type="transmembrane region" description="Helical" evidence="10">
    <location>
        <begin position="417"/>
        <end position="438"/>
    </location>
</feature>
<dbReference type="PANTHER" id="PTHR32024:SF1">
    <property type="entry name" value="KTR SYSTEM POTASSIUM UPTAKE PROTEIN B"/>
    <property type="match status" value="1"/>
</dbReference>
<dbReference type="Proteomes" id="UP000094070">
    <property type="component" value="Unassembled WGS sequence"/>
</dbReference>
<keyword evidence="8" id="KW-0406">Ion transport</keyword>
<dbReference type="PANTHER" id="PTHR32024">
    <property type="entry name" value="TRK SYSTEM POTASSIUM UPTAKE PROTEIN TRKG-RELATED"/>
    <property type="match status" value="1"/>
</dbReference>
<evidence type="ECO:0000256" key="9">
    <source>
        <dbReference type="ARBA" id="ARBA00023136"/>
    </source>
</evidence>
<dbReference type="OrthoDB" id="9810952at2"/>
<comment type="subcellular location">
    <subcellularLocation>
        <location evidence="1">Cell membrane</location>
        <topology evidence="1">Multi-pass membrane protein</topology>
    </subcellularLocation>
</comment>
<evidence type="ECO:0000313" key="11">
    <source>
        <dbReference type="EMBL" id="OEF23489.1"/>
    </source>
</evidence>
<feature type="transmembrane region" description="Helical" evidence="10">
    <location>
        <begin position="390"/>
        <end position="411"/>
    </location>
</feature>
<dbReference type="STRING" id="1188252.A1QC_11875"/>
<keyword evidence="6" id="KW-0630">Potassium</keyword>
<keyword evidence="4" id="KW-0633">Potassium transport</keyword>
<evidence type="ECO:0000256" key="2">
    <source>
        <dbReference type="ARBA" id="ARBA00022448"/>
    </source>
</evidence>
<gene>
    <name evidence="11" type="ORF">A1QC_11875</name>
</gene>
<keyword evidence="2" id="KW-0813">Transport</keyword>
<sequence length="455" mass="48953">MKLFGTRSTVFTIKQDGENKGWSEPKIILGSFISILVPAAVLLTLPVFSVSGLSFSDALFTATSAISVTGLGVVDTGTHFTVEGQILLMLLMQIGGLGQMTLSAVLLYLFGVRLSLKQQAVAKEALGQNRNVNIKMLVKKIIVFAFVAEMIGMAVLACTWVPELGWGKGLYYSLFHAISAFNNAGFSLFSDSIMNYVSTPSVVIPLAGLFIFGGLGFTVVADVSANWRRGFRGFNLHTKIMLTATPVLLLFGTVMFWLLEHNNPTTMGHLSTEGQWLAAFFQSATARTAGFNSIDIAHLTQPALLIMIVLMLIGAGSASTGGGIKVSTFVVAAVATWAFLRQKQHVVMFKRTVSWPKVTRSLAIIVVSGIILTGSMFLLMLTEKASFDKVLFETISAFATVGLTAGLTAQLSEPGKYIMVVIMIIGRIGPLTLAYMLAKPNPTLLKYPEDNVLTG</sequence>
<comment type="caution">
    <text evidence="11">The sequence shown here is derived from an EMBL/GenBank/DDBJ whole genome shotgun (WGS) entry which is preliminary data.</text>
</comment>
<name>A0A1E5E0H9_9VIBR</name>
<dbReference type="Pfam" id="PF02386">
    <property type="entry name" value="TrkH"/>
    <property type="match status" value="1"/>
</dbReference>
<evidence type="ECO:0000256" key="6">
    <source>
        <dbReference type="ARBA" id="ARBA00022958"/>
    </source>
</evidence>
<feature type="transmembrane region" description="Helical" evidence="10">
    <location>
        <begin position="202"/>
        <end position="220"/>
    </location>
</feature>
<evidence type="ECO:0000256" key="5">
    <source>
        <dbReference type="ARBA" id="ARBA00022692"/>
    </source>
</evidence>
<proteinExistence type="predicted"/>
<reference evidence="11 12" key="1">
    <citation type="journal article" date="2012" name="Science">
        <title>Ecological populations of bacteria act as socially cohesive units of antibiotic production and resistance.</title>
        <authorList>
            <person name="Cordero O.X."/>
            <person name="Wildschutte H."/>
            <person name="Kirkup B."/>
            <person name="Proehl S."/>
            <person name="Ngo L."/>
            <person name="Hussain F."/>
            <person name="Le Roux F."/>
            <person name="Mincer T."/>
            <person name="Polz M.F."/>
        </authorList>
    </citation>
    <scope>NUCLEOTIDE SEQUENCE [LARGE SCALE GENOMIC DNA]</scope>
    <source>
        <strain evidence="11 12">1S-45</strain>
    </source>
</reference>
<dbReference type="GO" id="GO:0005886">
    <property type="term" value="C:plasma membrane"/>
    <property type="evidence" value="ECO:0007669"/>
    <property type="project" value="UniProtKB-SubCell"/>
</dbReference>
<feature type="transmembrane region" description="Helical" evidence="10">
    <location>
        <begin position="27"/>
        <end position="48"/>
    </location>
</feature>
<keyword evidence="7 10" id="KW-1133">Transmembrane helix</keyword>
<evidence type="ECO:0000256" key="1">
    <source>
        <dbReference type="ARBA" id="ARBA00004651"/>
    </source>
</evidence>
<keyword evidence="9 10" id="KW-0472">Membrane</keyword>
<dbReference type="GO" id="GO:0015379">
    <property type="term" value="F:potassium:chloride symporter activity"/>
    <property type="evidence" value="ECO:0007669"/>
    <property type="project" value="InterPro"/>
</dbReference>
<feature type="transmembrane region" description="Helical" evidence="10">
    <location>
        <begin position="322"/>
        <end position="340"/>
    </location>
</feature>
<dbReference type="RefSeq" id="WP_017025688.1">
    <property type="nucleotide sequence ID" value="NZ_AJYK02000090.1"/>
</dbReference>
<dbReference type="eggNOG" id="COG0168">
    <property type="taxonomic scope" value="Bacteria"/>
</dbReference>
<feature type="transmembrane region" description="Helical" evidence="10">
    <location>
        <begin position="141"/>
        <end position="162"/>
    </location>
</feature>
<accession>A0A1E5E0H9</accession>
<protein>
    <submittedName>
        <fullName evidence="11">Ktr system potassium transporter B</fullName>
    </submittedName>
</protein>
<dbReference type="NCBIfam" id="TIGR00933">
    <property type="entry name" value="2a38"/>
    <property type="match status" value="1"/>
</dbReference>
<evidence type="ECO:0000256" key="10">
    <source>
        <dbReference type="SAM" id="Phobius"/>
    </source>
</evidence>
<dbReference type="AlphaFoldDB" id="A0A1E5E0H9"/>
<evidence type="ECO:0000256" key="3">
    <source>
        <dbReference type="ARBA" id="ARBA00022475"/>
    </source>
</evidence>
<evidence type="ECO:0000313" key="12">
    <source>
        <dbReference type="Proteomes" id="UP000094070"/>
    </source>
</evidence>
<feature type="transmembrane region" description="Helical" evidence="10">
    <location>
        <begin position="360"/>
        <end position="381"/>
    </location>
</feature>
<evidence type="ECO:0000256" key="7">
    <source>
        <dbReference type="ARBA" id="ARBA00022989"/>
    </source>
</evidence>
<dbReference type="InterPro" id="IPR003445">
    <property type="entry name" value="Cat_transpt"/>
</dbReference>
<dbReference type="InterPro" id="IPR004772">
    <property type="entry name" value="TrkH"/>
</dbReference>
<feature type="transmembrane region" description="Helical" evidence="10">
    <location>
        <begin position="86"/>
        <end position="110"/>
    </location>
</feature>
<evidence type="ECO:0000256" key="4">
    <source>
        <dbReference type="ARBA" id="ARBA00022538"/>
    </source>
</evidence>
<keyword evidence="12" id="KW-1185">Reference proteome</keyword>
<keyword evidence="5 10" id="KW-0812">Transmembrane</keyword>
<keyword evidence="3" id="KW-1003">Cell membrane</keyword>